<evidence type="ECO:0000256" key="1">
    <source>
        <dbReference type="ARBA" id="ARBA00004651"/>
    </source>
</evidence>
<dbReference type="GO" id="GO:0005886">
    <property type="term" value="C:plasma membrane"/>
    <property type="evidence" value="ECO:0007669"/>
    <property type="project" value="UniProtKB-SubCell"/>
</dbReference>
<evidence type="ECO:0000259" key="8">
    <source>
        <dbReference type="Pfam" id="PF01618"/>
    </source>
</evidence>
<evidence type="ECO:0000256" key="4">
    <source>
        <dbReference type="ARBA" id="ARBA00022692"/>
    </source>
</evidence>
<keyword evidence="6 7" id="KW-0472">Membrane</keyword>
<evidence type="ECO:0000256" key="5">
    <source>
        <dbReference type="ARBA" id="ARBA00022989"/>
    </source>
</evidence>
<keyword evidence="5 7" id="KW-1133">Transmembrane helix</keyword>
<evidence type="ECO:0000313" key="9">
    <source>
        <dbReference type="EMBL" id="SUZ59810.1"/>
    </source>
</evidence>
<proteinExistence type="inferred from homology"/>
<keyword evidence="3" id="KW-1003">Cell membrane</keyword>
<dbReference type="PANTHER" id="PTHR30625">
    <property type="entry name" value="PROTEIN TOLQ"/>
    <property type="match status" value="1"/>
</dbReference>
<organism evidence="9">
    <name type="scientific">marine metagenome</name>
    <dbReference type="NCBI Taxonomy" id="408172"/>
    <lineage>
        <taxon>unclassified sequences</taxon>
        <taxon>metagenomes</taxon>
        <taxon>ecological metagenomes</taxon>
    </lineage>
</organism>
<feature type="transmembrane region" description="Helical" evidence="7">
    <location>
        <begin position="142"/>
        <end position="167"/>
    </location>
</feature>
<dbReference type="Pfam" id="PF01618">
    <property type="entry name" value="MotA_ExbB"/>
    <property type="match status" value="1"/>
</dbReference>
<keyword evidence="4 7" id="KW-0812">Transmembrane</keyword>
<name>A0A381NYY3_9ZZZZ</name>
<dbReference type="InterPro" id="IPR050790">
    <property type="entry name" value="ExbB/TolQ_transport"/>
</dbReference>
<feature type="transmembrane region" description="Helical" evidence="7">
    <location>
        <begin position="20"/>
        <end position="42"/>
    </location>
</feature>
<accession>A0A381NYY3</accession>
<dbReference type="InterPro" id="IPR002898">
    <property type="entry name" value="MotA_ExbB_proton_chnl"/>
</dbReference>
<feature type="transmembrane region" description="Helical" evidence="7">
    <location>
        <begin position="187"/>
        <end position="208"/>
    </location>
</feature>
<dbReference type="AlphaFoldDB" id="A0A381NYY3"/>
<gene>
    <name evidence="9" type="ORF">METZ01_LOCUS12664</name>
</gene>
<dbReference type="EMBL" id="UINC01000699">
    <property type="protein sequence ID" value="SUZ59810.1"/>
    <property type="molecule type" value="Genomic_DNA"/>
</dbReference>
<dbReference type="PANTHER" id="PTHR30625:SF3">
    <property type="entry name" value="TOL-PAL SYSTEM PROTEIN TOLQ"/>
    <property type="match status" value="1"/>
</dbReference>
<evidence type="ECO:0000256" key="7">
    <source>
        <dbReference type="SAM" id="Phobius"/>
    </source>
</evidence>
<feature type="domain" description="MotA/TolQ/ExbB proton channel" evidence="8">
    <location>
        <begin position="118"/>
        <end position="220"/>
    </location>
</feature>
<reference evidence="9" key="1">
    <citation type="submission" date="2018-05" db="EMBL/GenBank/DDBJ databases">
        <authorList>
            <person name="Lanie J.A."/>
            <person name="Ng W.-L."/>
            <person name="Kazmierczak K.M."/>
            <person name="Andrzejewski T.M."/>
            <person name="Davidsen T.M."/>
            <person name="Wayne K.J."/>
            <person name="Tettelin H."/>
            <person name="Glass J.I."/>
            <person name="Rusch D."/>
            <person name="Podicherti R."/>
            <person name="Tsui H.-C.T."/>
            <person name="Winkler M.E."/>
        </authorList>
    </citation>
    <scope>NUCLEOTIDE SEQUENCE</scope>
</reference>
<dbReference type="GO" id="GO:0017038">
    <property type="term" value="P:protein import"/>
    <property type="evidence" value="ECO:0007669"/>
    <property type="project" value="TreeGrafter"/>
</dbReference>
<evidence type="ECO:0000256" key="6">
    <source>
        <dbReference type="ARBA" id="ARBA00023136"/>
    </source>
</evidence>
<sequence>MLTEWLGETSIVGMVLSGSFIAKLVLLILALMSALSWAVIIIKTLQYINIRKENQKFYQIYLNESSLNQIKKVSSNFPYSAFASMYSATYQEAARMSQRIQRSRPDITESASMLPHLSQQLQRVIEQTINERYAFIENRLNILATISSAAPFIGLFGTVLGIINSFQSIGTSGVTSLASVAPGISEALVATAAGLLAAIPALMAYNYFRNRARILTNTMRNYGMELTNRFEWIVHGRLLGSE</sequence>
<comment type="subcellular location">
    <subcellularLocation>
        <location evidence="1">Cell membrane</location>
        <topology evidence="1">Multi-pass membrane protein</topology>
    </subcellularLocation>
</comment>
<protein>
    <recommendedName>
        <fullName evidence="8">MotA/TolQ/ExbB proton channel domain-containing protein</fullName>
    </recommendedName>
</protein>
<evidence type="ECO:0000256" key="2">
    <source>
        <dbReference type="ARBA" id="ARBA00010442"/>
    </source>
</evidence>
<evidence type="ECO:0000256" key="3">
    <source>
        <dbReference type="ARBA" id="ARBA00022475"/>
    </source>
</evidence>
<comment type="similarity">
    <text evidence="2">Belongs to the ExbB/TolQ family.</text>
</comment>